<evidence type="ECO:0000256" key="2">
    <source>
        <dbReference type="SAM" id="Phobius"/>
    </source>
</evidence>
<keyword evidence="4" id="KW-1185">Reference proteome</keyword>
<proteinExistence type="predicted"/>
<keyword evidence="2" id="KW-1133">Transmembrane helix</keyword>
<dbReference type="SUPFAM" id="SSF51230">
    <property type="entry name" value="Single hybrid motif"/>
    <property type="match status" value="1"/>
</dbReference>
<reference evidence="3 4" key="1">
    <citation type="submission" date="2023-07" db="EMBL/GenBank/DDBJ databases">
        <title>Genomic Encyclopedia of Type Strains, Phase IV (KMG-IV): sequencing the most valuable type-strain genomes for metagenomic binning, comparative biology and taxonomic classification.</title>
        <authorList>
            <person name="Goeker M."/>
        </authorList>
    </citation>
    <scope>NUCLEOTIDE SEQUENCE [LARGE SCALE GENOMIC DNA]</scope>
    <source>
        <strain evidence="3 4">DSM 19562</strain>
    </source>
</reference>
<dbReference type="InterPro" id="IPR050739">
    <property type="entry name" value="MFP"/>
</dbReference>
<dbReference type="Gene3D" id="2.40.30.170">
    <property type="match status" value="1"/>
</dbReference>
<evidence type="ECO:0000313" key="4">
    <source>
        <dbReference type="Proteomes" id="UP001236369"/>
    </source>
</evidence>
<dbReference type="Gene3D" id="2.40.50.100">
    <property type="match status" value="1"/>
</dbReference>
<accession>A0ABU0HPI0</accession>
<evidence type="ECO:0000313" key="3">
    <source>
        <dbReference type="EMBL" id="MDQ0444230.1"/>
    </source>
</evidence>
<dbReference type="PANTHER" id="PTHR30386">
    <property type="entry name" value="MEMBRANE FUSION SUBUNIT OF EMRAB-TOLC MULTIDRUG EFFLUX PUMP"/>
    <property type="match status" value="1"/>
</dbReference>
<dbReference type="InterPro" id="IPR011053">
    <property type="entry name" value="Single_hybrid_motif"/>
</dbReference>
<dbReference type="PANTHER" id="PTHR30386:SF28">
    <property type="entry name" value="EXPORTED PROTEIN"/>
    <property type="match status" value="1"/>
</dbReference>
<gene>
    <name evidence="3" type="ORF">QO016_003740</name>
</gene>
<dbReference type="Proteomes" id="UP001236369">
    <property type="component" value="Unassembled WGS sequence"/>
</dbReference>
<sequence length="464" mass="49855">MTLEERPMPRYGRAEGSIEPPGSGDEPAPQAARDTAPDTARGDGEGAGEERPASALPSARILQTIDLRQNRSATFAAILVAAVVAAVSAGLWYGRFAQTESVRGIVATTGGFARIDAPRAGVITRVAVRQGEAVKVGQPLFALRIGTATAGGESAVEAETRNLLLTRKTLAEEVARSTAFIDEATRQQAKIEADQAAYYAGLADQIRRSEAAAERSRATVKRVAAYVRQGDATRDLLESHERTTFEYDRLTSDLRLRRMEQLRLDAERKRDFRQLVAARETQKVSAQNQIEATDSRLAALRTESALEVQAQGAGAVLALAGKVGDSVAAGQFLAAVGDPGAAPLVVVEAPARAVGLAKVGQRVILKYDAFPFKTFGIYHGTISSISEAAIRAPGEAKDDPGLDPRPVVRQSAYRIEITPDRPDVDAYGERVPIRVGSTLSADIVVERRRLIDWMLDPIRALRGR</sequence>
<keyword evidence="2" id="KW-0472">Membrane</keyword>
<evidence type="ECO:0000256" key="1">
    <source>
        <dbReference type="SAM" id="MobiDB-lite"/>
    </source>
</evidence>
<dbReference type="PRINTS" id="PR01490">
    <property type="entry name" value="RTXTOXIND"/>
</dbReference>
<feature type="transmembrane region" description="Helical" evidence="2">
    <location>
        <begin position="73"/>
        <end position="93"/>
    </location>
</feature>
<dbReference type="RefSeq" id="WP_238250597.1">
    <property type="nucleotide sequence ID" value="NZ_BPQX01000043.1"/>
</dbReference>
<name>A0ABU0HPI0_9HYPH</name>
<keyword evidence="2" id="KW-0812">Transmembrane</keyword>
<protein>
    <submittedName>
        <fullName evidence="3">Membrane fusion protein</fullName>
    </submittedName>
</protein>
<feature type="region of interest" description="Disordered" evidence="1">
    <location>
        <begin position="1"/>
        <end position="55"/>
    </location>
</feature>
<dbReference type="EMBL" id="JAUSVV010000010">
    <property type="protein sequence ID" value="MDQ0444230.1"/>
    <property type="molecule type" value="Genomic_DNA"/>
</dbReference>
<organism evidence="3 4">
    <name type="scientific">Methylobacterium persicinum</name>
    <dbReference type="NCBI Taxonomy" id="374426"/>
    <lineage>
        <taxon>Bacteria</taxon>
        <taxon>Pseudomonadati</taxon>
        <taxon>Pseudomonadota</taxon>
        <taxon>Alphaproteobacteria</taxon>
        <taxon>Hyphomicrobiales</taxon>
        <taxon>Methylobacteriaceae</taxon>
        <taxon>Methylobacterium</taxon>
    </lineage>
</organism>
<feature type="compositionally biased region" description="Basic and acidic residues" evidence="1">
    <location>
        <begin position="40"/>
        <end position="52"/>
    </location>
</feature>
<comment type="caution">
    <text evidence="3">The sequence shown here is derived from an EMBL/GenBank/DDBJ whole genome shotgun (WGS) entry which is preliminary data.</text>
</comment>